<dbReference type="GO" id="GO:0007234">
    <property type="term" value="P:osmosensory signaling via phosphorelay pathway"/>
    <property type="evidence" value="ECO:0007669"/>
    <property type="project" value="TreeGrafter"/>
</dbReference>
<dbReference type="SUPFAM" id="SSF47384">
    <property type="entry name" value="Homodimeric domain of signal transducing histidine kinase"/>
    <property type="match status" value="1"/>
</dbReference>
<dbReference type="Pfam" id="PF00672">
    <property type="entry name" value="HAMP"/>
    <property type="match status" value="1"/>
</dbReference>
<dbReference type="GeneID" id="26939306"/>
<dbReference type="GO" id="GO:0031969">
    <property type="term" value="C:chloroplast membrane"/>
    <property type="evidence" value="ECO:0007669"/>
    <property type="project" value="UniProtKB-SubCell"/>
</dbReference>
<dbReference type="InterPro" id="IPR003660">
    <property type="entry name" value="HAMP_dom"/>
</dbReference>
<dbReference type="InterPro" id="IPR035965">
    <property type="entry name" value="PAS-like_dom_sf"/>
</dbReference>
<evidence type="ECO:0000256" key="7">
    <source>
        <dbReference type="ARBA" id="ARBA00022741"/>
    </source>
</evidence>
<dbReference type="PROSITE" id="PS50885">
    <property type="entry name" value="HAMP"/>
    <property type="match status" value="1"/>
</dbReference>
<evidence type="ECO:0000313" key="18">
    <source>
        <dbReference type="EMBL" id="AKS28537.1"/>
    </source>
</evidence>
<reference evidence="18" key="1">
    <citation type="submission" date="2015-03" db="EMBL/GenBank/DDBJ databases">
        <title>Plastid genome analysis of the type material of Wildemania schizophylla (Bangiales, Rhodophyta).</title>
        <authorList>
            <person name="Hughey J.R."/>
        </authorList>
    </citation>
    <scope>NUCLEOTIDE SEQUENCE</scope>
</reference>
<organism evidence="18">
    <name type="scientific">Wildemania schizophylla</name>
    <name type="common">Red alga</name>
    <name type="synonym">Porphyra schizophylla</name>
    <dbReference type="NCBI Taxonomy" id="1134705"/>
    <lineage>
        <taxon>Eukaryota</taxon>
        <taxon>Rhodophyta</taxon>
        <taxon>Bangiophyceae</taxon>
        <taxon>Bangiales</taxon>
        <taxon>Bangiaceae</taxon>
        <taxon>Wildemania</taxon>
    </lineage>
</organism>
<dbReference type="GO" id="GO:0030295">
    <property type="term" value="F:protein kinase activator activity"/>
    <property type="evidence" value="ECO:0007669"/>
    <property type="project" value="TreeGrafter"/>
</dbReference>
<keyword evidence="12 14" id="KW-0472">Membrane</keyword>
<dbReference type="Pfam" id="PF02518">
    <property type="entry name" value="HATPase_c"/>
    <property type="match status" value="1"/>
</dbReference>
<dbReference type="SUPFAM" id="SSF55785">
    <property type="entry name" value="PYP-like sensor domain (PAS domain)"/>
    <property type="match status" value="1"/>
</dbReference>
<evidence type="ECO:0000256" key="12">
    <source>
        <dbReference type="ARBA" id="ARBA00023136"/>
    </source>
</evidence>
<dbReference type="InterPro" id="IPR003661">
    <property type="entry name" value="HisK_dim/P_dom"/>
</dbReference>
<dbReference type="RefSeq" id="YP_009237490.1">
    <property type="nucleotide sequence ID" value="NC_029576.1"/>
</dbReference>
<evidence type="ECO:0000259" key="17">
    <source>
        <dbReference type="PROSITE" id="PS50885"/>
    </source>
</evidence>
<dbReference type="Gene3D" id="1.10.287.130">
    <property type="match status" value="1"/>
</dbReference>
<keyword evidence="7" id="KW-0547">Nucleotide-binding</keyword>
<dbReference type="AlphaFoldDB" id="A0A126G1W2"/>
<evidence type="ECO:0000256" key="2">
    <source>
        <dbReference type="ARBA" id="ARBA00004508"/>
    </source>
</evidence>
<keyword evidence="10 14" id="KW-1133">Transmembrane helix</keyword>
<dbReference type="InterPro" id="IPR004358">
    <property type="entry name" value="Sig_transdc_His_kin-like_C"/>
</dbReference>
<evidence type="ECO:0000256" key="8">
    <source>
        <dbReference type="ARBA" id="ARBA00022777"/>
    </source>
</evidence>
<feature type="transmembrane region" description="Helical" evidence="14">
    <location>
        <begin position="46"/>
        <end position="66"/>
    </location>
</feature>
<dbReference type="GO" id="GO:0005524">
    <property type="term" value="F:ATP binding"/>
    <property type="evidence" value="ECO:0007669"/>
    <property type="project" value="UniProtKB-KW"/>
</dbReference>
<dbReference type="SMART" id="SM00387">
    <property type="entry name" value="HATPase_c"/>
    <property type="match status" value="1"/>
</dbReference>
<evidence type="ECO:0000259" key="16">
    <source>
        <dbReference type="PROSITE" id="PS50112"/>
    </source>
</evidence>
<dbReference type="Gene3D" id="6.10.340.10">
    <property type="match status" value="1"/>
</dbReference>
<dbReference type="InterPro" id="IPR050351">
    <property type="entry name" value="BphY/WalK/GraS-like"/>
</dbReference>
<evidence type="ECO:0000256" key="9">
    <source>
        <dbReference type="ARBA" id="ARBA00022840"/>
    </source>
</evidence>
<evidence type="ECO:0000256" key="11">
    <source>
        <dbReference type="ARBA" id="ARBA00023012"/>
    </source>
</evidence>
<dbReference type="SMART" id="SM00091">
    <property type="entry name" value="PAS"/>
    <property type="match status" value="1"/>
</dbReference>
<dbReference type="GO" id="GO:0000155">
    <property type="term" value="F:phosphorelay sensor kinase activity"/>
    <property type="evidence" value="ECO:0007669"/>
    <property type="project" value="InterPro"/>
</dbReference>
<evidence type="ECO:0000256" key="5">
    <source>
        <dbReference type="ARBA" id="ARBA00022679"/>
    </source>
</evidence>
<evidence type="ECO:0000256" key="3">
    <source>
        <dbReference type="ARBA" id="ARBA00012438"/>
    </source>
</evidence>
<dbReference type="GO" id="GO:0006355">
    <property type="term" value="P:regulation of DNA-templated transcription"/>
    <property type="evidence" value="ECO:0007669"/>
    <property type="project" value="InterPro"/>
</dbReference>
<dbReference type="PANTHER" id="PTHR42878:SF7">
    <property type="entry name" value="SENSOR HISTIDINE KINASE GLRK"/>
    <property type="match status" value="1"/>
</dbReference>
<dbReference type="CDD" id="cd00130">
    <property type="entry name" value="PAS"/>
    <property type="match status" value="1"/>
</dbReference>
<dbReference type="PRINTS" id="PR00344">
    <property type="entry name" value="BCTRLSENSOR"/>
</dbReference>
<geneLocation type="plastid" evidence="18"/>
<dbReference type="CDD" id="cd00082">
    <property type="entry name" value="HisKA"/>
    <property type="match status" value="1"/>
</dbReference>
<evidence type="ECO:0000256" key="6">
    <source>
        <dbReference type="ARBA" id="ARBA00022692"/>
    </source>
</evidence>
<dbReference type="EC" id="2.7.13.3" evidence="3"/>
<evidence type="ECO:0000256" key="14">
    <source>
        <dbReference type="SAM" id="Phobius"/>
    </source>
</evidence>
<dbReference type="InterPro" id="IPR036097">
    <property type="entry name" value="HisK_dim/P_sf"/>
</dbReference>
<keyword evidence="4" id="KW-0597">Phosphoprotein</keyword>
<dbReference type="SMART" id="SM00304">
    <property type="entry name" value="HAMP"/>
    <property type="match status" value="1"/>
</dbReference>
<dbReference type="CDD" id="cd06225">
    <property type="entry name" value="HAMP"/>
    <property type="match status" value="1"/>
</dbReference>
<evidence type="ECO:0000256" key="4">
    <source>
        <dbReference type="ARBA" id="ARBA00022553"/>
    </source>
</evidence>
<evidence type="ECO:0000259" key="15">
    <source>
        <dbReference type="PROSITE" id="PS50109"/>
    </source>
</evidence>
<dbReference type="FunFam" id="1.10.287.130:FF:000001">
    <property type="entry name" value="Two-component sensor histidine kinase"/>
    <property type="match status" value="1"/>
</dbReference>
<keyword evidence="6 14" id="KW-0812">Transmembrane</keyword>
<feature type="domain" description="Histidine kinase" evidence="15">
    <location>
        <begin position="430"/>
        <end position="659"/>
    </location>
</feature>
<evidence type="ECO:0000256" key="10">
    <source>
        <dbReference type="ARBA" id="ARBA00022989"/>
    </source>
</evidence>
<accession>A0A126G1W2</accession>
<dbReference type="PANTHER" id="PTHR42878">
    <property type="entry name" value="TWO-COMPONENT HISTIDINE KINASE"/>
    <property type="match status" value="1"/>
</dbReference>
<feature type="domain" description="HAMP" evidence="17">
    <location>
        <begin position="234"/>
        <end position="286"/>
    </location>
</feature>
<dbReference type="EMBL" id="KR020505">
    <property type="protein sequence ID" value="AKS28537.1"/>
    <property type="molecule type" value="Genomic_DNA"/>
</dbReference>
<dbReference type="InterPro" id="IPR003594">
    <property type="entry name" value="HATPase_dom"/>
</dbReference>
<dbReference type="PROSITE" id="PS50109">
    <property type="entry name" value="HIS_KIN"/>
    <property type="match status" value="1"/>
</dbReference>
<dbReference type="InterPro" id="IPR005467">
    <property type="entry name" value="His_kinase_dom"/>
</dbReference>
<proteinExistence type="predicted"/>
<dbReference type="Pfam" id="PF00989">
    <property type="entry name" value="PAS"/>
    <property type="match status" value="1"/>
</dbReference>
<keyword evidence="5" id="KW-0808">Transferase</keyword>
<dbReference type="InterPro" id="IPR036890">
    <property type="entry name" value="HATPase_C_sf"/>
</dbReference>
<keyword evidence="9" id="KW-0067">ATP-binding</keyword>
<gene>
    <name evidence="18" type="primary">ycf26</name>
</gene>
<comment type="catalytic activity">
    <reaction evidence="1">
        <text>ATP + protein L-histidine = ADP + protein N-phospho-L-histidine.</text>
        <dbReference type="EC" id="2.7.13.3"/>
    </reaction>
</comment>
<keyword evidence="8" id="KW-0418">Kinase</keyword>
<comment type="subcellular location">
    <subcellularLocation>
        <location evidence="2">Plastid</location>
        <location evidence="2">Chloroplast membrane</location>
        <topology evidence="2">Multi-pass membrane protein</topology>
    </subcellularLocation>
</comment>
<keyword evidence="11" id="KW-0902">Two-component regulatory system</keyword>
<dbReference type="InterPro" id="IPR000014">
    <property type="entry name" value="PAS"/>
</dbReference>
<feature type="domain" description="PAS" evidence="16">
    <location>
        <begin position="295"/>
        <end position="365"/>
    </location>
</feature>
<evidence type="ECO:0000256" key="13">
    <source>
        <dbReference type="ARBA" id="ARBA00069102"/>
    </source>
</evidence>
<dbReference type="Pfam" id="PF00512">
    <property type="entry name" value="HisKA"/>
    <property type="match status" value="1"/>
</dbReference>
<keyword evidence="18" id="KW-0934">Plastid</keyword>
<feature type="transmembrane region" description="Helical" evidence="14">
    <location>
        <begin position="213"/>
        <end position="234"/>
    </location>
</feature>
<dbReference type="GO" id="GO:0000156">
    <property type="term" value="F:phosphorelay response regulator activity"/>
    <property type="evidence" value="ECO:0007669"/>
    <property type="project" value="TreeGrafter"/>
</dbReference>
<dbReference type="SMART" id="SM00388">
    <property type="entry name" value="HisKA"/>
    <property type="match status" value="1"/>
</dbReference>
<name>A0A126G1W2_WILSC</name>
<protein>
    <recommendedName>
        <fullName evidence="13">Uncharacterized sensor-like histidine kinase ycf26</fullName>
        <ecNumber evidence="3">2.7.13.3</ecNumber>
    </recommendedName>
</protein>
<evidence type="ECO:0000256" key="1">
    <source>
        <dbReference type="ARBA" id="ARBA00000085"/>
    </source>
</evidence>
<dbReference type="SUPFAM" id="SSF55874">
    <property type="entry name" value="ATPase domain of HSP90 chaperone/DNA topoisomerase II/histidine kinase"/>
    <property type="match status" value="1"/>
</dbReference>
<dbReference type="SUPFAM" id="SSF158472">
    <property type="entry name" value="HAMP domain-like"/>
    <property type="match status" value="1"/>
</dbReference>
<dbReference type="Gene3D" id="3.30.565.10">
    <property type="entry name" value="Histidine kinase-like ATPase, C-terminal domain"/>
    <property type="match status" value="1"/>
</dbReference>
<dbReference type="Gene3D" id="3.30.450.20">
    <property type="entry name" value="PAS domain"/>
    <property type="match status" value="1"/>
</dbReference>
<dbReference type="PROSITE" id="PS50112">
    <property type="entry name" value="PAS"/>
    <property type="match status" value="1"/>
</dbReference>
<dbReference type="InterPro" id="IPR013767">
    <property type="entry name" value="PAS_fold"/>
</dbReference>
<sequence>MFANRQNSLGQTQAIFELASSISKFIGISLSSLRKWWSDITLRTRLMVMTTLVVSLLMSSLTFWTLTSIQQETRLIDNRFGKDLSSLLAFNITPILESNNYLQLQQFIENFYLSTSSIRYILVFNADGQIYYSIPFSAETAVNLFSLSEYNCLRNENYYFSNTPIVSTPNHLHSEIIDIIIPLIKENRILGILNIGINSNPIITTSSQLTRDVSVAVFVSIWLMVILGAAFNAFTITRPIRELLTGVKNIASGDFQQRINLPFGGELGALIFNFNEMAERLEKYEEQNVEKLTSEKAKLETLVSTIADGAILLDKDLRVILVNRTAIENFGWEGTDIAGSIIIDYLPEDVKQQLFPVLNDMVRKSFLEQSLGETQEICIKLQKNYKQTFRVLLTTVLDHKYRILTGIAVTIQDRTQEVELNEVKNQFISNVSHELRTPLFNIKSFLETLYDYHESLDDSQQLEFLAIANKETERLTRLVNDVLDLSRLESEQEYSLQATDLVSAIEQTVRTYQLSAKDKKIDLYIDIETNLPCVIGNYSLILQILANLIGNSLKFTYPHGIITLRTYIINNKLDSTYTVCSRQKVRVEVCDNGIGISKKNQKRIFTRFLRIENYAHTLEGTGLGLSIVKNIIHKHNSEIYLYSELKNGSCFFFDLTIANDF</sequence>